<name>A0A9J6EU17_RHIMP</name>
<accession>A0A9J6EU17</accession>
<reference evidence="1" key="2">
    <citation type="submission" date="2021-09" db="EMBL/GenBank/DDBJ databases">
        <authorList>
            <person name="Jia N."/>
            <person name="Wang J."/>
            <person name="Shi W."/>
            <person name="Du L."/>
            <person name="Sun Y."/>
            <person name="Zhan W."/>
            <person name="Jiang J."/>
            <person name="Wang Q."/>
            <person name="Zhang B."/>
            <person name="Ji P."/>
            <person name="Sakyi L.B."/>
            <person name="Cui X."/>
            <person name="Yuan T."/>
            <person name="Jiang B."/>
            <person name="Yang W."/>
            <person name="Lam T.T.-Y."/>
            <person name="Chang Q."/>
            <person name="Ding S."/>
            <person name="Wang X."/>
            <person name="Zhu J."/>
            <person name="Ruan X."/>
            <person name="Zhao L."/>
            <person name="Wei J."/>
            <person name="Que T."/>
            <person name="Du C."/>
            <person name="Cheng J."/>
            <person name="Dai P."/>
            <person name="Han X."/>
            <person name="Huang E."/>
            <person name="Gao Y."/>
            <person name="Liu J."/>
            <person name="Shao H."/>
            <person name="Ye R."/>
            <person name="Li L."/>
            <person name="Wei W."/>
            <person name="Wang X."/>
            <person name="Wang C."/>
            <person name="Huo Q."/>
            <person name="Li W."/>
            <person name="Guo W."/>
            <person name="Chen H."/>
            <person name="Chen S."/>
            <person name="Zhou L."/>
            <person name="Zhou L."/>
            <person name="Ni X."/>
            <person name="Tian J."/>
            <person name="Zhou Y."/>
            <person name="Sheng Y."/>
            <person name="Liu T."/>
            <person name="Pan Y."/>
            <person name="Xia L."/>
            <person name="Li J."/>
            <person name="Zhao F."/>
            <person name="Cao W."/>
        </authorList>
    </citation>
    <scope>NUCLEOTIDE SEQUENCE</scope>
    <source>
        <strain evidence="1">Rmic-2018</strain>
        <tissue evidence="1">Larvae</tissue>
    </source>
</reference>
<organism evidence="1 2">
    <name type="scientific">Rhipicephalus microplus</name>
    <name type="common">Cattle tick</name>
    <name type="synonym">Boophilus microplus</name>
    <dbReference type="NCBI Taxonomy" id="6941"/>
    <lineage>
        <taxon>Eukaryota</taxon>
        <taxon>Metazoa</taxon>
        <taxon>Ecdysozoa</taxon>
        <taxon>Arthropoda</taxon>
        <taxon>Chelicerata</taxon>
        <taxon>Arachnida</taxon>
        <taxon>Acari</taxon>
        <taxon>Parasitiformes</taxon>
        <taxon>Ixodida</taxon>
        <taxon>Ixodoidea</taxon>
        <taxon>Ixodidae</taxon>
        <taxon>Rhipicephalinae</taxon>
        <taxon>Rhipicephalus</taxon>
        <taxon>Boophilus</taxon>
    </lineage>
</organism>
<dbReference type="AlphaFoldDB" id="A0A9J6EU17"/>
<protein>
    <submittedName>
        <fullName evidence="1">Uncharacterized protein</fullName>
    </submittedName>
</protein>
<dbReference type="EMBL" id="JABSTU010000002">
    <property type="protein sequence ID" value="KAH8037576.1"/>
    <property type="molecule type" value="Genomic_DNA"/>
</dbReference>
<gene>
    <name evidence="1" type="ORF">HPB51_014891</name>
</gene>
<proteinExistence type="predicted"/>
<dbReference type="VEuPathDB" id="VectorBase:LOC119169549"/>
<reference evidence="1" key="1">
    <citation type="journal article" date="2020" name="Cell">
        <title>Large-Scale Comparative Analyses of Tick Genomes Elucidate Their Genetic Diversity and Vector Capacities.</title>
        <authorList>
            <consortium name="Tick Genome and Microbiome Consortium (TIGMIC)"/>
            <person name="Jia N."/>
            <person name="Wang J."/>
            <person name="Shi W."/>
            <person name="Du L."/>
            <person name="Sun Y."/>
            <person name="Zhan W."/>
            <person name="Jiang J.F."/>
            <person name="Wang Q."/>
            <person name="Zhang B."/>
            <person name="Ji P."/>
            <person name="Bell-Sakyi L."/>
            <person name="Cui X.M."/>
            <person name="Yuan T.T."/>
            <person name="Jiang B.G."/>
            <person name="Yang W.F."/>
            <person name="Lam T.T."/>
            <person name="Chang Q.C."/>
            <person name="Ding S.J."/>
            <person name="Wang X.J."/>
            <person name="Zhu J.G."/>
            <person name="Ruan X.D."/>
            <person name="Zhao L."/>
            <person name="Wei J.T."/>
            <person name="Ye R.Z."/>
            <person name="Que T.C."/>
            <person name="Du C.H."/>
            <person name="Zhou Y.H."/>
            <person name="Cheng J.X."/>
            <person name="Dai P.F."/>
            <person name="Guo W.B."/>
            <person name="Han X.H."/>
            <person name="Huang E.J."/>
            <person name="Li L.F."/>
            <person name="Wei W."/>
            <person name="Gao Y.C."/>
            <person name="Liu J.Z."/>
            <person name="Shao H.Z."/>
            <person name="Wang X."/>
            <person name="Wang C.C."/>
            <person name="Yang T.C."/>
            <person name="Huo Q.B."/>
            <person name="Li W."/>
            <person name="Chen H.Y."/>
            <person name="Chen S.E."/>
            <person name="Zhou L.G."/>
            <person name="Ni X.B."/>
            <person name="Tian J.H."/>
            <person name="Sheng Y."/>
            <person name="Liu T."/>
            <person name="Pan Y.S."/>
            <person name="Xia L.Y."/>
            <person name="Li J."/>
            <person name="Zhao F."/>
            <person name="Cao W.C."/>
        </authorList>
    </citation>
    <scope>NUCLEOTIDE SEQUENCE</scope>
    <source>
        <strain evidence="1">Rmic-2018</strain>
    </source>
</reference>
<dbReference type="Proteomes" id="UP000821866">
    <property type="component" value="Chromosome 10"/>
</dbReference>
<keyword evidence="2" id="KW-1185">Reference proteome</keyword>
<evidence type="ECO:0000313" key="2">
    <source>
        <dbReference type="Proteomes" id="UP000821866"/>
    </source>
</evidence>
<sequence length="504" mass="57006">MRQLQAALARLAGRAGTLYQNRIQTNPDLALAKNVASSFWSNTIPAAPHSPMADGRLLQIWEAYHAVHRRWQTQKHNRHLRLRLARLALDMEEHCSSLLRQQWGQTCGRMAGNLGLCNTWSLLRMLLDPTYTKASQCKNVSNLLHSSSLTDPAFLVTLRDHYLCTDPHPPLLAYSDFPNSDLDANISLAEIRAALLKLRTTSAPEVDRITNKALRNLVALLSLSPLTISVQDHDLIRRIANHHHGMRKHDLGRLVQVNLLSRFVHFQPYLFHSRTEEEKVNCLIRQAYKSALSLPTSTSRDRLLSTGVHNSLTEHKEAHRTALLIRLSRARPGHVLSSTLKLYPLLPPPISLPIPSHVSSLIAMDPLPKNMHPEHHPYRRVARASTLWRYAARCENARRLLEGRTQQLHESGAMFAENMVRLCHRTDPNMPEAQKLSHVMRGVEEQLFVSLVNNPPTTVDESTREPTAIERALRNGTDSLIARPPAHLKVPPHLQQTTSFVYAT</sequence>
<comment type="caution">
    <text evidence="1">The sequence shown here is derived from an EMBL/GenBank/DDBJ whole genome shotgun (WGS) entry which is preliminary data.</text>
</comment>
<evidence type="ECO:0000313" key="1">
    <source>
        <dbReference type="EMBL" id="KAH8037576.1"/>
    </source>
</evidence>